<dbReference type="Pfam" id="PF09507">
    <property type="entry name" value="CDC27"/>
    <property type="match status" value="1"/>
</dbReference>
<dbReference type="GO" id="GO:0003887">
    <property type="term" value="F:DNA-directed DNA polymerase activity"/>
    <property type="evidence" value="ECO:0007669"/>
    <property type="project" value="TreeGrafter"/>
</dbReference>
<dbReference type="PANTHER" id="PTHR17598:SF13">
    <property type="entry name" value="DNA POLYMERASE DELTA SUBUNIT 3"/>
    <property type="match status" value="1"/>
</dbReference>
<dbReference type="OrthoDB" id="514823at2759"/>
<gene>
    <name evidence="6" type="ORF">HMN09_00711400</name>
</gene>
<dbReference type="Proteomes" id="UP000613580">
    <property type="component" value="Unassembled WGS sequence"/>
</dbReference>
<dbReference type="EMBL" id="JACAZE010000008">
    <property type="protein sequence ID" value="KAF7308621.1"/>
    <property type="molecule type" value="Genomic_DNA"/>
</dbReference>
<accession>A0A8H6T1P3</accession>
<comment type="caution">
    <text evidence="6">The sequence shown here is derived from an EMBL/GenBank/DDBJ whole genome shotgun (WGS) entry which is preliminary data.</text>
</comment>
<dbReference type="GO" id="GO:0006297">
    <property type="term" value="P:nucleotide-excision repair, DNA gap filling"/>
    <property type="evidence" value="ECO:0007669"/>
    <property type="project" value="TreeGrafter"/>
</dbReference>
<keyword evidence="3" id="KW-0235">DNA replication</keyword>
<keyword evidence="4" id="KW-0539">Nucleus</keyword>
<evidence type="ECO:0000313" key="7">
    <source>
        <dbReference type="Proteomes" id="UP000613580"/>
    </source>
</evidence>
<feature type="compositionally biased region" description="Acidic residues" evidence="5">
    <location>
        <begin position="420"/>
        <end position="434"/>
    </location>
</feature>
<dbReference type="Gene3D" id="3.90.1030.20">
    <property type="entry name" value="DNA polymerase delta, p66 (Cdc27) subunit, wHTH domain"/>
    <property type="match status" value="1"/>
</dbReference>
<feature type="compositionally biased region" description="Basic and acidic residues" evidence="5">
    <location>
        <begin position="190"/>
        <end position="204"/>
    </location>
</feature>
<dbReference type="GO" id="GO:0043625">
    <property type="term" value="C:delta DNA polymerase complex"/>
    <property type="evidence" value="ECO:0007669"/>
    <property type="project" value="InterPro"/>
</dbReference>
<dbReference type="AlphaFoldDB" id="A0A8H6T1P3"/>
<dbReference type="InterPro" id="IPR019038">
    <property type="entry name" value="POLD3"/>
</dbReference>
<feature type="compositionally biased region" description="Acidic residues" evidence="5">
    <location>
        <begin position="294"/>
        <end position="313"/>
    </location>
</feature>
<dbReference type="PANTHER" id="PTHR17598">
    <property type="entry name" value="DNA POLYMERASE DELTA SUBUNIT 3"/>
    <property type="match status" value="1"/>
</dbReference>
<name>A0A8H6T1P3_MYCCL</name>
<feature type="region of interest" description="Disordered" evidence="5">
    <location>
        <begin position="167"/>
        <end position="490"/>
    </location>
</feature>
<sequence>MSSQPIRDFLTKQLSIDNNIVTFRSLSRQFSLDVHVAHNELAAFLQSDNGKGFAATYLVSGERKPLAYRFEADDAMDEEDMYEDDVEGEYAPQSACVLVAEADLERTQTSFETVDSVLVYSLSPSLPRDAGLLCIPTTTVRETDAKKDADFGKTVGKIVSAQVVKSNKPLPTWGGRKAPPAPVAGPSKTTVKEEKKEAKPEKSKPTGKLDFSKAKVKKEEEEKPIVVKAEPKTKPTISEKVQVKVEESKKRGTKRKSAIASDSEDDVEVVAKPKPKPAVKAQSSVRVHKGVVLSDDEDDDDSVVLSDDEDDDTPAPPPDRKGKSKAISQQDKDVRALMEIDDDAVERVSRKTTSEPPDSKGASADEDVEMSDVEEKVTKPAPKPRKPKKVVPVGKNGLKKRRVVKSRQNLDAKGYIVTEDYSEYESVDEEEEEPAPAKGKGKEKAKEKEKEKPKPKPAANPAPAKPKPKPSGPSKAAQSSKGIASFFTKK</sequence>
<reference evidence="6" key="1">
    <citation type="submission" date="2020-05" db="EMBL/GenBank/DDBJ databases">
        <title>Mycena genomes resolve the evolution of fungal bioluminescence.</title>
        <authorList>
            <person name="Tsai I.J."/>
        </authorList>
    </citation>
    <scope>NUCLEOTIDE SEQUENCE</scope>
    <source>
        <strain evidence="6">110903Hualien_Pintung</strain>
    </source>
</reference>
<comment type="subcellular location">
    <subcellularLocation>
        <location evidence="1">Nucleus</location>
    </subcellularLocation>
</comment>
<evidence type="ECO:0000256" key="1">
    <source>
        <dbReference type="ARBA" id="ARBA00004123"/>
    </source>
</evidence>
<dbReference type="InterPro" id="IPR041913">
    <property type="entry name" value="POLD3_sf"/>
</dbReference>
<proteinExistence type="predicted"/>
<feature type="compositionally biased region" description="Basic and acidic residues" evidence="5">
    <location>
        <begin position="241"/>
        <end position="250"/>
    </location>
</feature>
<protein>
    <recommendedName>
        <fullName evidence="2">DNA polymerase delta subunit 3</fullName>
    </recommendedName>
</protein>
<dbReference type="GO" id="GO:0006271">
    <property type="term" value="P:DNA strand elongation involved in DNA replication"/>
    <property type="evidence" value="ECO:0007669"/>
    <property type="project" value="TreeGrafter"/>
</dbReference>
<evidence type="ECO:0000256" key="2">
    <source>
        <dbReference type="ARBA" id="ARBA00017589"/>
    </source>
</evidence>
<evidence type="ECO:0000256" key="4">
    <source>
        <dbReference type="ARBA" id="ARBA00023242"/>
    </source>
</evidence>
<feature type="compositionally biased region" description="Basic and acidic residues" evidence="5">
    <location>
        <begin position="440"/>
        <end position="454"/>
    </location>
</feature>
<feature type="compositionally biased region" description="Low complexity" evidence="5">
    <location>
        <begin position="472"/>
        <end position="482"/>
    </location>
</feature>
<feature type="compositionally biased region" description="Basic and acidic residues" evidence="5">
    <location>
        <begin position="210"/>
        <end position="233"/>
    </location>
</feature>
<dbReference type="GO" id="GO:1904161">
    <property type="term" value="P:DNA synthesis involved in UV-damage excision repair"/>
    <property type="evidence" value="ECO:0007669"/>
    <property type="project" value="TreeGrafter"/>
</dbReference>
<organism evidence="6 7">
    <name type="scientific">Mycena chlorophos</name>
    <name type="common">Agaric fungus</name>
    <name type="synonym">Agaricus chlorophos</name>
    <dbReference type="NCBI Taxonomy" id="658473"/>
    <lineage>
        <taxon>Eukaryota</taxon>
        <taxon>Fungi</taxon>
        <taxon>Dikarya</taxon>
        <taxon>Basidiomycota</taxon>
        <taxon>Agaricomycotina</taxon>
        <taxon>Agaricomycetes</taxon>
        <taxon>Agaricomycetidae</taxon>
        <taxon>Agaricales</taxon>
        <taxon>Marasmiineae</taxon>
        <taxon>Mycenaceae</taxon>
        <taxon>Mycena</taxon>
    </lineage>
</organism>
<evidence type="ECO:0000313" key="6">
    <source>
        <dbReference type="EMBL" id="KAF7308621.1"/>
    </source>
</evidence>
<keyword evidence="7" id="KW-1185">Reference proteome</keyword>
<evidence type="ECO:0000256" key="5">
    <source>
        <dbReference type="SAM" id="MobiDB-lite"/>
    </source>
</evidence>
<evidence type="ECO:0000256" key="3">
    <source>
        <dbReference type="ARBA" id="ARBA00022705"/>
    </source>
</evidence>
<feature type="compositionally biased region" description="Pro residues" evidence="5">
    <location>
        <begin position="456"/>
        <end position="471"/>
    </location>
</feature>